<dbReference type="AlphaFoldDB" id="A0A6C0DXA9"/>
<dbReference type="Gene3D" id="3.90.550.10">
    <property type="entry name" value="Spore Coat Polysaccharide Biosynthesis Protein SpsA, Chain A"/>
    <property type="match status" value="1"/>
</dbReference>
<reference evidence="1" key="1">
    <citation type="journal article" date="2020" name="Nature">
        <title>Giant virus diversity and host interactions through global metagenomics.</title>
        <authorList>
            <person name="Schulz F."/>
            <person name="Roux S."/>
            <person name="Paez-Espino D."/>
            <person name="Jungbluth S."/>
            <person name="Walsh D.A."/>
            <person name="Denef V.J."/>
            <person name="McMahon K.D."/>
            <person name="Konstantinidis K.T."/>
            <person name="Eloe-Fadrosh E.A."/>
            <person name="Kyrpides N.C."/>
            <person name="Woyke T."/>
        </authorList>
    </citation>
    <scope>NUCLEOTIDE SEQUENCE</scope>
    <source>
        <strain evidence="1">GVMAG-M-3300023174-92</strain>
    </source>
</reference>
<dbReference type="SUPFAM" id="SSF53448">
    <property type="entry name" value="Nucleotide-diphospho-sugar transferases"/>
    <property type="match status" value="1"/>
</dbReference>
<dbReference type="InterPro" id="IPR029044">
    <property type="entry name" value="Nucleotide-diphossugar_trans"/>
</dbReference>
<accession>A0A6C0DXA9</accession>
<name>A0A6C0DXA9_9ZZZZ</name>
<dbReference type="EMBL" id="MN739694">
    <property type="protein sequence ID" value="QHT21497.1"/>
    <property type="molecule type" value="Genomic_DNA"/>
</dbReference>
<proteinExistence type="predicted"/>
<organism evidence="1">
    <name type="scientific">viral metagenome</name>
    <dbReference type="NCBI Taxonomy" id="1070528"/>
    <lineage>
        <taxon>unclassified sequences</taxon>
        <taxon>metagenomes</taxon>
        <taxon>organismal metagenomes</taxon>
    </lineage>
</organism>
<protein>
    <recommendedName>
        <fullName evidence="2">Glycosyltransferase 2-like domain-containing protein</fullName>
    </recommendedName>
</protein>
<sequence length="251" mass="29110">MYVNYMISLLKTANLFQSMNIPLKIEFCKNDSLVSRARNNLIARAMTDTESTHFLFIDNDILWNPIDILKLIVADKDVIGGAYPLKHYHMEKLVKDPNNPYNSNVVQSLIKRKNDSQFKELIQDIDMIKYNLLRYNINFVDNNFQIVNNIAKVKHLATGFMMIKRKTIAAMIQAFPSTKYKDDIGFLKPEENNMAYALFDCGVEDGHYYSEDWMFCDRWSKMGGDIFLDVSINLTHTGIEDYSGCFYSTLL</sequence>
<evidence type="ECO:0000313" key="1">
    <source>
        <dbReference type="EMBL" id="QHT21497.1"/>
    </source>
</evidence>
<evidence type="ECO:0008006" key="2">
    <source>
        <dbReference type="Google" id="ProtNLM"/>
    </source>
</evidence>